<comment type="caution">
    <text evidence="2">The sequence shown here is derived from an EMBL/GenBank/DDBJ whole genome shotgun (WGS) entry which is preliminary data.</text>
</comment>
<organism evidence="2 3">
    <name type="scientific">Dyella jejuensis</name>
    <dbReference type="NCBI Taxonomy" id="1432009"/>
    <lineage>
        <taxon>Bacteria</taxon>
        <taxon>Pseudomonadati</taxon>
        <taxon>Pseudomonadota</taxon>
        <taxon>Gammaproteobacteria</taxon>
        <taxon>Lysobacterales</taxon>
        <taxon>Rhodanobacteraceae</taxon>
        <taxon>Dyella</taxon>
    </lineage>
</organism>
<accession>A0ABW8JIH8</accession>
<feature type="transmembrane region" description="Helical" evidence="1">
    <location>
        <begin position="70"/>
        <end position="88"/>
    </location>
</feature>
<name>A0ABW8JIH8_9GAMM</name>
<evidence type="ECO:0000256" key="1">
    <source>
        <dbReference type="SAM" id="Phobius"/>
    </source>
</evidence>
<sequence length="183" mass="20191">MLITRSDLGRQPKSSFAWWRMLVWLLLLLAAYGGVQYIHHAQQVRDVLQSLPAGDAQSAAALHRMLGWDIGYLLAAFLVIAACAGCILRQAWARPALRVIASILCVWSAYRGVLLWHQWSALGAAGAMPSALLTPEQAAQWADLKRVLLIGLLLRVIAVPALLWLAWQLGQPAVRLQFRARPG</sequence>
<dbReference type="EMBL" id="JADIKJ010000006">
    <property type="protein sequence ID" value="MFK2900100.1"/>
    <property type="molecule type" value="Genomic_DNA"/>
</dbReference>
<reference evidence="2 3" key="1">
    <citation type="submission" date="2020-10" db="EMBL/GenBank/DDBJ databases">
        <title>Phylogeny of dyella-like bacteria.</title>
        <authorList>
            <person name="Fu J."/>
        </authorList>
    </citation>
    <scope>NUCLEOTIDE SEQUENCE [LARGE SCALE GENOMIC DNA]</scope>
    <source>
        <strain evidence="2 3">JP1</strain>
    </source>
</reference>
<keyword evidence="1" id="KW-0472">Membrane</keyword>
<keyword evidence="1" id="KW-1133">Transmembrane helix</keyword>
<dbReference type="RefSeq" id="WP_404546507.1">
    <property type="nucleotide sequence ID" value="NZ_JADIKJ010000006.1"/>
</dbReference>
<proteinExistence type="predicted"/>
<evidence type="ECO:0000313" key="2">
    <source>
        <dbReference type="EMBL" id="MFK2900100.1"/>
    </source>
</evidence>
<evidence type="ECO:0000313" key="3">
    <source>
        <dbReference type="Proteomes" id="UP001620461"/>
    </source>
</evidence>
<keyword evidence="3" id="KW-1185">Reference proteome</keyword>
<dbReference type="Proteomes" id="UP001620461">
    <property type="component" value="Unassembled WGS sequence"/>
</dbReference>
<keyword evidence="1" id="KW-0812">Transmembrane</keyword>
<protein>
    <submittedName>
        <fullName evidence="2">Uncharacterized protein</fullName>
    </submittedName>
</protein>
<feature type="transmembrane region" description="Helical" evidence="1">
    <location>
        <begin position="21"/>
        <end position="39"/>
    </location>
</feature>
<gene>
    <name evidence="2" type="ORF">ISP15_07115</name>
</gene>
<feature type="transmembrane region" description="Helical" evidence="1">
    <location>
        <begin position="147"/>
        <end position="167"/>
    </location>
</feature>